<dbReference type="RefSeq" id="WP_342371607.1">
    <property type="nucleotide sequence ID" value="NZ_CP115965.1"/>
</dbReference>
<proteinExistence type="inferred from homology"/>
<evidence type="ECO:0000313" key="8">
    <source>
        <dbReference type="Proteomes" id="UP001434337"/>
    </source>
</evidence>
<gene>
    <name evidence="7" type="ORF">PCC79_08775</name>
</gene>
<dbReference type="InterPro" id="IPR030678">
    <property type="entry name" value="Peptide/Ni-bd"/>
</dbReference>
<dbReference type="Gene3D" id="3.40.190.10">
    <property type="entry name" value="Periplasmic binding protein-like II"/>
    <property type="match status" value="1"/>
</dbReference>
<evidence type="ECO:0000256" key="1">
    <source>
        <dbReference type="ARBA" id="ARBA00004196"/>
    </source>
</evidence>
<keyword evidence="4 5" id="KW-0732">Signal</keyword>
<dbReference type="PANTHER" id="PTHR30290">
    <property type="entry name" value="PERIPLASMIC BINDING COMPONENT OF ABC TRANSPORTER"/>
    <property type="match status" value="1"/>
</dbReference>
<dbReference type="PANTHER" id="PTHR30290:SF10">
    <property type="entry name" value="PERIPLASMIC OLIGOPEPTIDE-BINDING PROTEIN-RELATED"/>
    <property type="match status" value="1"/>
</dbReference>
<evidence type="ECO:0000313" key="7">
    <source>
        <dbReference type="EMBL" id="WZW97020.1"/>
    </source>
</evidence>
<comment type="similarity">
    <text evidence="2">Belongs to the bacterial solute-binding protein 5 family.</text>
</comment>
<evidence type="ECO:0000256" key="3">
    <source>
        <dbReference type="ARBA" id="ARBA00022448"/>
    </source>
</evidence>
<dbReference type="InterPro" id="IPR039424">
    <property type="entry name" value="SBP_5"/>
</dbReference>
<name>A0ABZ3C2Y1_9ACTN</name>
<accession>A0ABZ3C2Y1</accession>
<dbReference type="SUPFAM" id="SSF53850">
    <property type="entry name" value="Periplasmic binding protein-like II"/>
    <property type="match status" value="1"/>
</dbReference>
<evidence type="ECO:0000259" key="6">
    <source>
        <dbReference type="Pfam" id="PF00496"/>
    </source>
</evidence>
<feature type="chain" id="PRO_5046291766" evidence="5">
    <location>
        <begin position="31"/>
        <end position="495"/>
    </location>
</feature>
<feature type="signal peptide" evidence="5">
    <location>
        <begin position="1"/>
        <end position="30"/>
    </location>
</feature>
<dbReference type="EMBL" id="CP115965">
    <property type="protein sequence ID" value="WZW97020.1"/>
    <property type="molecule type" value="Genomic_DNA"/>
</dbReference>
<dbReference type="InterPro" id="IPR000914">
    <property type="entry name" value="SBP_5_dom"/>
</dbReference>
<protein>
    <submittedName>
        <fullName evidence="7">ABC transporter substrate-binding protein</fullName>
    </submittedName>
</protein>
<sequence>MREARATGRAVALAALASVALGACTQPAPAPEPSPEPSPTASAERPFTVVTTQAPATFDPAAATTAADAIVALNVFSRLMVVHPEASDLKPDLATDCLYTSPTTYRCQLPEDLTFHNGHALTSSDVKFSIERAYRLGAPASSVRLLDALERVEAVDDETIDFVLKWADTQFGYALATPAASIVDEELYDPDAVRPNEGQAVGSGPYQLVTTAADRLVFQRYEEYRGATTGVIDTVELRMVADSAAAEALLVDDAVDVAWRSLNAAARDRLAAASASEPGVTRLTLEQARLQTLAFNPAGARRDDPTLRAAVATALQPDRTVGSLVPPAVAGSAATFAVGGTPEVPQIPGQRLVLTLAYDPAAPDQRDLAGLVRDRLEARGGMSVQLVTDAASADLVLADGSAWVNTAFGWLQPYVDAPLPGSAEKVATLLQAARATTDPLEREALLGEVQAQAAVDLTVVPIAVGDEVVFMAEGVSVEGSPFGPGWQLGLWSFRR</sequence>
<reference evidence="7 8" key="1">
    <citation type="journal article" date="2023" name="Environ Microbiome">
        <title>A coral-associated actinobacterium mitigates coral bleaching under heat stress.</title>
        <authorList>
            <person name="Li J."/>
            <person name="Zou Y."/>
            <person name="Li Q."/>
            <person name="Zhang J."/>
            <person name="Bourne D.G."/>
            <person name="Lyu Y."/>
            <person name="Liu C."/>
            <person name="Zhang S."/>
        </authorList>
    </citation>
    <scope>NUCLEOTIDE SEQUENCE [LARGE SCALE GENOMIC DNA]</scope>
    <source>
        <strain evidence="7 8">SCSIO 13291</strain>
    </source>
</reference>
<feature type="domain" description="Solute-binding protein family 5" evidence="6">
    <location>
        <begin position="89"/>
        <end position="347"/>
    </location>
</feature>
<dbReference type="PROSITE" id="PS51257">
    <property type="entry name" value="PROKAR_LIPOPROTEIN"/>
    <property type="match status" value="1"/>
</dbReference>
<organism evidence="7 8">
    <name type="scientific">Propioniciclava soli</name>
    <dbReference type="NCBI Taxonomy" id="2775081"/>
    <lineage>
        <taxon>Bacteria</taxon>
        <taxon>Bacillati</taxon>
        <taxon>Actinomycetota</taxon>
        <taxon>Actinomycetes</taxon>
        <taxon>Propionibacteriales</taxon>
        <taxon>Propionibacteriaceae</taxon>
        <taxon>Propioniciclava</taxon>
    </lineage>
</organism>
<evidence type="ECO:0000256" key="2">
    <source>
        <dbReference type="ARBA" id="ARBA00005695"/>
    </source>
</evidence>
<dbReference type="PIRSF" id="PIRSF002741">
    <property type="entry name" value="MppA"/>
    <property type="match status" value="1"/>
</dbReference>
<evidence type="ECO:0000256" key="5">
    <source>
        <dbReference type="SAM" id="SignalP"/>
    </source>
</evidence>
<evidence type="ECO:0000256" key="4">
    <source>
        <dbReference type="ARBA" id="ARBA00022729"/>
    </source>
</evidence>
<comment type="subcellular location">
    <subcellularLocation>
        <location evidence="1">Cell envelope</location>
    </subcellularLocation>
</comment>
<keyword evidence="8" id="KW-1185">Reference proteome</keyword>
<dbReference type="Proteomes" id="UP001434337">
    <property type="component" value="Chromosome"/>
</dbReference>
<keyword evidence="3" id="KW-0813">Transport</keyword>
<dbReference type="Pfam" id="PF00496">
    <property type="entry name" value="SBP_bac_5"/>
    <property type="match status" value="1"/>
</dbReference>
<dbReference type="Gene3D" id="3.10.105.10">
    <property type="entry name" value="Dipeptide-binding Protein, Domain 3"/>
    <property type="match status" value="1"/>
</dbReference>